<proteinExistence type="predicted"/>
<evidence type="ECO:0000313" key="4">
    <source>
        <dbReference type="Proteomes" id="UP000800041"/>
    </source>
</evidence>
<keyword evidence="4" id="KW-1185">Reference proteome</keyword>
<feature type="compositionally biased region" description="Basic residues" evidence="1">
    <location>
        <begin position="206"/>
        <end position="215"/>
    </location>
</feature>
<protein>
    <submittedName>
        <fullName evidence="3">Uncharacterized protein</fullName>
    </submittedName>
</protein>
<evidence type="ECO:0000256" key="2">
    <source>
        <dbReference type="SAM" id="SignalP"/>
    </source>
</evidence>
<feature type="signal peptide" evidence="2">
    <location>
        <begin position="1"/>
        <end position="20"/>
    </location>
</feature>
<dbReference type="Proteomes" id="UP000800041">
    <property type="component" value="Unassembled WGS sequence"/>
</dbReference>
<sequence length="263" mass="30537">MITLLASSLISLTVIDFLEALTRCPCMVQTHSLCALLNSPIFNPEPTYPRYSMEDRMYFHTWRETKLEGVWRYHLHDLERSIILDQLLRGSGCLHILRIHPHSVSYFVSRCCGAVLVCEVCVLGLRPRHLLFQVFGQVRHSLDEFVCLKHLVPNTRFHGFTLLFLLFCMVIDNRSGFTPFREGQTLFVLLRRTSKPVRHRDPVASRRNRHRRNRLARPSPNLQSARETDRRSQRCGPLSVPRLRAAREPPPLQLQHPPHHGTA</sequence>
<reference evidence="3" key="1">
    <citation type="journal article" date="2020" name="Stud. Mycol.">
        <title>101 Dothideomycetes genomes: a test case for predicting lifestyles and emergence of pathogens.</title>
        <authorList>
            <person name="Haridas S."/>
            <person name="Albert R."/>
            <person name="Binder M."/>
            <person name="Bloem J."/>
            <person name="Labutti K."/>
            <person name="Salamov A."/>
            <person name="Andreopoulos B."/>
            <person name="Baker S."/>
            <person name="Barry K."/>
            <person name="Bills G."/>
            <person name="Bluhm B."/>
            <person name="Cannon C."/>
            <person name="Castanera R."/>
            <person name="Culley D."/>
            <person name="Daum C."/>
            <person name="Ezra D."/>
            <person name="Gonzalez J."/>
            <person name="Henrissat B."/>
            <person name="Kuo A."/>
            <person name="Liang C."/>
            <person name="Lipzen A."/>
            <person name="Lutzoni F."/>
            <person name="Magnuson J."/>
            <person name="Mondo S."/>
            <person name="Nolan M."/>
            <person name="Ohm R."/>
            <person name="Pangilinan J."/>
            <person name="Park H.-J."/>
            <person name="Ramirez L."/>
            <person name="Alfaro M."/>
            <person name="Sun H."/>
            <person name="Tritt A."/>
            <person name="Yoshinaga Y."/>
            <person name="Zwiers L.-H."/>
            <person name="Turgeon B."/>
            <person name="Goodwin S."/>
            <person name="Spatafora J."/>
            <person name="Crous P."/>
            <person name="Grigoriev I."/>
        </authorList>
    </citation>
    <scope>NUCLEOTIDE SEQUENCE</scope>
    <source>
        <strain evidence="3">CBS 113979</strain>
    </source>
</reference>
<feature type="region of interest" description="Disordered" evidence="1">
    <location>
        <begin position="198"/>
        <end position="263"/>
    </location>
</feature>
<feature type="chain" id="PRO_5026289196" evidence="2">
    <location>
        <begin position="21"/>
        <end position="263"/>
    </location>
</feature>
<name>A0A6G1GZP8_9PEZI</name>
<organism evidence="3 4">
    <name type="scientific">Aulographum hederae CBS 113979</name>
    <dbReference type="NCBI Taxonomy" id="1176131"/>
    <lineage>
        <taxon>Eukaryota</taxon>
        <taxon>Fungi</taxon>
        <taxon>Dikarya</taxon>
        <taxon>Ascomycota</taxon>
        <taxon>Pezizomycotina</taxon>
        <taxon>Dothideomycetes</taxon>
        <taxon>Pleosporomycetidae</taxon>
        <taxon>Aulographales</taxon>
        <taxon>Aulographaceae</taxon>
    </lineage>
</organism>
<accession>A0A6G1GZP8</accession>
<dbReference type="AlphaFoldDB" id="A0A6G1GZP8"/>
<gene>
    <name evidence="3" type="ORF">K402DRAFT_85767</name>
</gene>
<evidence type="ECO:0000256" key="1">
    <source>
        <dbReference type="SAM" id="MobiDB-lite"/>
    </source>
</evidence>
<evidence type="ECO:0000313" key="3">
    <source>
        <dbReference type="EMBL" id="KAF1986282.1"/>
    </source>
</evidence>
<dbReference type="EMBL" id="ML977157">
    <property type="protein sequence ID" value="KAF1986282.1"/>
    <property type="molecule type" value="Genomic_DNA"/>
</dbReference>
<keyword evidence="2" id="KW-0732">Signal</keyword>